<dbReference type="InterPro" id="IPR036864">
    <property type="entry name" value="Zn2-C6_fun-type_DNA-bd_sf"/>
</dbReference>
<dbReference type="CDD" id="cd00067">
    <property type="entry name" value="GAL4"/>
    <property type="match status" value="1"/>
</dbReference>
<keyword evidence="7" id="KW-1185">Reference proteome</keyword>
<keyword evidence="2" id="KW-0479">Metal-binding</keyword>
<evidence type="ECO:0000313" key="7">
    <source>
        <dbReference type="Proteomes" id="UP000799537"/>
    </source>
</evidence>
<dbReference type="SUPFAM" id="SSF57701">
    <property type="entry name" value="Zn2/Cys6 DNA-binding domain"/>
    <property type="match status" value="1"/>
</dbReference>
<proteinExistence type="predicted"/>
<dbReference type="SMART" id="SM00906">
    <property type="entry name" value="Fungal_trans"/>
    <property type="match status" value="1"/>
</dbReference>
<keyword evidence="3" id="KW-0539">Nucleus</keyword>
<dbReference type="Proteomes" id="UP000799537">
    <property type="component" value="Unassembled WGS sequence"/>
</dbReference>
<dbReference type="CDD" id="cd12148">
    <property type="entry name" value="fungal_TF_MHR"/>
    <property type="match status" value="1"/>
</dbReference>
<dbReference type="EMBL" id="ML993608">
    <property type="protein sequence ID" value="KAF2163596.1"/>
    <property type="molecule type" value="Genomic_DNA"/>
</dbReference>
<dbReference type="PANTHER" id="PTHR31001">
    <property type="entry name" value="UNCHARACTERIZED TRANSCRIPTIONAL REGULATORY PROTEIN"/>
    <property type="match status" value="1"/>
</dbReference>
<evidence type="ECO:0000256" key="1">
    <source>
        <dbReference type="ARBA" id="ARBA00004123"/>
    </source>
</evidence>
<name>A0A6A6CDU3_ZASCE</name>
<evidence type="ECO:0000256" key="2">
    <source>
        <dbReference type="ARBA" id="ARBA00022723"/>
    </source>
</evidence>
<dbReference type="InterPro" id="IPR007219">
    <property type="entry name" value="XnlR_reg_dom"/>
</dbReference>
<dbReference type="Pfam" id="PF00172">
    <property type="entry name" value="Zn_clus"/>
    <property type="match status" value="1"/>
</dbReference>
<dbReference type="AlphaFoldDB" id="A0A6A6CDU3"/>
<dbReference type="InterPro" id="IPR050613">
    <property type="entry name" value="Sec_Metabolite_Reg"/>
</dbReference>
<dbReference type="InterPro" id="IPR001138">
    <property type="entry name" value="Zn2Cys6_DnaBD"/>
</dbReference>
<organism evidence="6 7">
    <name type="scientific">Zasmidium cellare ATCC 36951</name>
    <dbReference type="NCBI Taxonomy" id="1080233"/>
    <lineage>
        <taxon>Eukaryota</taxon>
        <taxon>Fungi</taxon>
        <taxon>Dikarya</taxon>
        <taxon>Ascomycota</taxon>
        <taxon>Pezizomycotina</taxon>
        <taxon>Dothideomycetes</taxon>
        <taxon>Dothideomycetidae</taxon>
        <taxon>Mycosphaerellales</taxon>
        <taxon>Mycosphaerellaceae</taxon>
        <taxon>Zasmidium</taxon>
    </lineage>
</organism>
<dbReference type="PROSITE" id="PS00463">
    <property type="entry name" value="ZN2_CY6_FUNGAL_1"/>
    <property type="match status" value="1"/>
</dbReference>
<dbReference type="OrthoDB" id="4898680at2759"/>
<feature type="compositionally biased region" description="Polar residues" evidence="4">
    <location>
        <begin position="64"/>
        <end position="75"/>
    </location>
</feature>
<accession>A0A6A6CDU3</accession>
<sequence length="756" mass="84892">MIPGSVSRTIPKKRRNGMLQSCEPCRKRKLSCDHRLPACGRCVRRGTSSNCFYHPAPLTKSTNITPISPTISDVSSPPPTSYEGTNWSHEQPAVHHTPQSQPARRETTALDPRPPGILSVPSAGILMDSSNPSSSKGRNVGFLGETSSSAVVAELNSSMGINPPLEAVPTAFARDTSIPESHARSGAEVLAFFQNMDKIKEFIDRWFEDFGNAYVLFRPMYLVWRDGLIPFVQDMMNDRRPDRLERRCHMIWRNTQQPLQHTGTTSCRDWALQSTGENLRWETLGLVLFIVSALAATLPGWDSAFKTSDGAWEKKTLMRTMLHLINACVDLTKACGSRNDLTATLLYERIIATAFVHGDTASEVWTSLGESCDNVVLMGLHLETKLDSHTPFFLYELRLRQFNAVYLMDKFLATFMGRPPHISYRYSVLQSPHDLTDEEICANWSDVQAALSQLDENGYAPESLRKRCRSAWRKAACLRAKIREDVLEIVIGPHVQDMEARIVNIRACEKQARAAMPPVARMDPEELIANLKHDPHYPMIGRGTEWRPHDVLCFLSVHVATLHADFLIERAVVNRFRTHSGKMIEAAKRLFSLVLKTWGIKDYLFEFQLDFTDMLAFYAVPPAGVLAMEMLKRDQINDPNDTLPRSDTLQQLCVLVPMLESVRPDEGNYSICNMGLNAIRKVLDRLLSKPRNSVVLDTGHEFLDNTHFGANIGNDADFLQWLGTVDFDANASWMDPSPAVCYTDSSDLVMHAAASV</sequence>
<dbReference type="GO" id="GO:0003677">
    <property type="term" value="F:DNA binding"/>
    <property type="evidence" value="ECO:0007669"/>
    <property type="project" value="InterPro"/>
</dbReference>
<evidence type="ECO:0000256" key="3">
    <source>
        <dbReference type="ARBA" id="ARBA00023242"/>
    </source>
</evidence>
<dbReference type="GO" id="GO:0006351">
    <property type="term" value="P:DNA-templated transcription"/>
    <property type="evidence" value="ECO:0007669"/>
    <property type="project" value="InterPro"/>
</dbReference>
<dbReference type="PANTHER" id="PTHR31001:SF40">
    <property type="entry name" value="ZN(II)2CYS6 TRANSCRIPTION FACTOR (EUROFUNG)"/>
    <property type="match status" value="1"/>
</dbReference>
<dbReference type="PROSITE" id="PS50048">
    <property type="entry name" value="ZN2_CY6_FUNGAL_2"/>
    <property type="match status" value="1"/>
</dbReference>
<dbReference type="SMART" id="SM00066">
    <property type="entry name" value="GAL4"/>
    <property type="match status" value="1"/>
</dbReference>
<feature type="domain" description="Zn(2)-C6 fungal-type" evidence="5">
    <location>
        <begin position="21"/>
        <end position="53"/>
    </location>
</feature>
<dbReference type="GO" id="GO:0008270">
    <property type="term" value="F:zinc ion binding"/>
    <property type="evidence" value="ECO:0007669"/>
    <property type="project" value="InterPro"/>
</dbReference>
<gene>
    <name evidence="6" type="ORF">M409DRAFT_26205</name>
</gene>
<feature type="region of interest" description="Disordered" evidence="4">
    <location>
        <begin position="64"/>
        <end position="116"/>
    </location>
</feature>
<dbReference type="GO" id="GO:0005634">
    <property type="term" value="C:nucleus"/>
    <property type="evidence" value="ECO:0007669"/>
    <property type="project" value="UniProtKB-SubCell"/>
</dbReference>
<evidence type="ECO:0000259" key="5">
    <source>
        <dbReference type="PROSITE" id="PS50048"/>
    </source>
</evidence>
<dbReference type="GeneID" id="54561276"/>
<dbReference type="Gene3D" id="4.10.240.10">
    <property type="entry name" value="Zn(2)-C6 fungal-type DNA-binding domain"/>
    <property type="match status" value="1"/>
</dbReference>
<evidence type="ECO:0000313" key="6">
    <source>
        <dbReference type="EMBL" id="KAF2163596.1"/>
    </source>
</evidence>
<dbReference type="GO" id="GO:0000981">
    <property type="term" value="F:DNA-binding transcription factor activity, RNA polymerase II-specific"/>
    <property type="evidence" value="ECO:0007669"/>
    <property type="project" value="InterPro"/>
</dbReference>
<evidence type="ECO:0000256" key="4">
    <source>
        <dbReference type="SAM" id="MobiDB-lite"/>
    </source>
</evidence>
<protein>
    <recommendedName>
        <fullName evidence="5">Zn(2)-C6 fungal-type domain-containing protein</fullName>
    </recommendedName>
</protein>
<reference evidence="6" key="1">
    <citation type="journal article" date="2020" name="Stud. Mycol.">
        <title>101 Dothideomycetes genomes: a test case for predicting lifestyles and emergence of pathogens.</title>
        <authorList>
            <person name="Haridas S."/>
            <person name="Albert R."/>
            <person name="Binder M."/>
            <person name="Bloem J."/>
            <person name="Labutti K."/>
            <person name="Salamov A."/>
            <person name="Andreopoulos B."/>
            <person name="Baker S."/>
            <person name="Barry K."/>
            <person name="Bills G."/>
            <person name="Bluhm B."/>
            <person name="Cannon C."/>
            <person name="Castanera R."/>
            <person name="Culley D."/>
            <person name="Daum C."/>
            <person name="Ezra D."/>
            <person name="Gonzalez J."/>
            <person name="Henrissat B."/>
            <person name="Kuo A."/>
            <person name="Liang C."/>
            <person name="Lipzen A."/>
            <person name="Lutzoni F."/>
            <person name="Magnuson J."/>
            <person name="Mondo S."/>
            <person name="Nolan M."/>
            <person name="Ohm R."/>
            <person name="Pangilinan J."/>
            <person name="Park H.-J."/>
            <person name="Ramirez L."/>
            <person name="Alfaro M."/>
            <person name="Sun H."/>
            <person name="Tritt A."/>
            <person name="Yoshinaga Y."/>
            <person name="Zwiers L.-H."/>
            <person name="Turgeon B."/>
            <person name="Goodwin S."/>
            <person name="Spatafora J."/>
            <person name="Crous P."/>
            <person name="Grigoriev I."/>
        </authorList>
    </citation>
    <scope>NUCLEOTIDE SEQUENCE</scope>
    <source>
        <strain evidence="6">ATCC 36951</strain>
    </source>
</reference>
<comment type="subcellular location">
    <subcellularLocation>
        <location evidence="1">Nucleus</location>
    </subcellularLocation>
</comment>
<dbReference type="RefSeq" id="XP_033664485.1">
    <property type="nucleotide sequence ID" value="XM_033808004.1"/>
</dbReference>